<dbReference type="Proteomes" id="UP001141552">
    <property type="component" value="Unassembled WGS sequence"/>
</dbReference>
<gene>
    <name evidence="2" type="ORF">Tsubulata_032913</name>
</gene>
<proteinExistence type="predicted"/>
<dbReference type="InterPro" id="IPR045026">
    <property type="entry name" value="LIMYB"/>
</dbReference>
<feature type="domain" description="Myb/SANT-like" evidence="1">
    <location>
        <begin position="11"/>
        <end position="104"/>
    </location>
</feature>
<dbReference type="EMBL" id="JAKUCV010005641">
    <property type="protein sequence ID" value="KAJ4830427.1"/>
    <property type="molecule type" value="Genomic_DNA"/>
</dbReference>
<organism evidence="2 3">
    <name type="scientific">Turnera subulata</name>
    <dbReference type="NCBI Taxonomy" id="218843"/>
    <lineage>
        <taxon>Eukaryota</taxon>
        <taxon>Viridiplantae</taxon>
        <taxon>Streptophyta</taxon>
        <taxon>Embryophyta</taxon>
        <taxon>Tracheophyta</taxon>
        <taxon>Spermatophyta</taxon>
        <taxon>Magnoliopsida</taxon>
        <taxon>eudicotyledons</taxon>
        <taxon>Gunneridae</taxon>
        <taxon>Pentapetalae</taxon>
        <taxon>rosids</taxon>
        <taxon>fabids</taxon>
        <taxon>Malpighiales</taxon>
        <taxon>Passifloraceae</taxon>
        <taxon>Turnera</taxon>
    </lineage>
</organism>
<name>A0A9Q0FFI8_9ROSI</name>
<accession>A0A9Q0FFI8</accession>
<dbReference type="AlphaFoldDB" id="A0A9Q0FFI8"/>
<reference evidence="2" key="2">
    <citation type="journal article" date="2023" name="Plants (Basel)">
        <title>Annotation of the Turnera subulata (Passifloraceae) Draft Genome Reveals the S-Locus Evolved after the Divergence of Turneroideae from Passifloroideae in a Stepwise Manner.</title>
        <authorList>
            <person name="Henning P.M."/>
            <person name="Roalson E.H."/>
            <person name="Mir W."/>
            <person name="McCubbin A.G."/>
            <person name="Shore J.S."/>
        </authorList>
    </citation>
    <scope>NUCLEOTIDE SEQUENCE</scope>
    <source>
        <strain evidence="2">F60SS</strain>
    </source>
</reference>
<feature type="non-terminal residue" evidence="2">
    <location>
        <position position="306"/>
    </location>
</feature>
<dbReference type="InterPro" id="IPR024752">
    <property type="entry name" value="Myb/SANT-like_dom"/>
</dbReference>
<dbReference type="OrthoDB" id="686198at2759"/>
<evidence type="ECO:0000313" key="3">
    <source>
        <dbReference type="Proteomes" id="UP001141552"/>
    </source>
</evidence>
<evidence type="ECO:0000313" key="2">
    <source>
        <dbReference type="EMBL" id="KAJ4830427.1"/>
    </source>
</evidence>
<protein>
    <recommendedName>
        <fullName evidence="1">Myb/SANT-like domain-containing protein</fullName>
    </recommendedName>
</protein>
<sequence length="306" mass="35288">MVTELQEDAVWGAAVEKLYIDILVDHVNKGDMIGGQFSTKVWQEILEELNVKSARNYTKKQVKQKYNRLRAKHRIFSNLLQTTGFGWDPVTNTVIAEDSVWRGYIQRVKDVAQFRRKGCDHYELLGVIFNRSTATGNLHHASAIEPPNSDEERRLDEEYVNTGVHVNLEDDNDDDGEDPVPIHTTERVTHSEKRTIIVPEQKPKKKDTRMTQFNEAIKAYVETSKIRQMESLARVERYKSQTTTSSNSSPAANFSMTKCIHKLEAIDDINEESFVKAIREFKNQDAREAFIVMSDKNKKLWLRSLV</sequence>
<dbReference type="PANTHER" id="PTHR47584:SF14">
    <property type="entry name" value="L10-INTERACTING MYB DOMAIN-CONTAINING PROTEIN-LIKE"/>
    <property type="match status" value="1"/>
</dbReference>
<reference evidence="2" key="1">
    <citation type="submission" date="2022-02" db="EMBL/GenBank/DDBJ databases">
        <authorList>
            <person name="Henning P.M."/>
            <person name="McCubbin A.G."/>
            <person name="Shore J.S."/>
        </authorList>
    </citation>
    <scope>NUCLEOTIDE SEQUENCE</scope>
    <source>
        <strain evidence="2">F60SS</strain>
        <tissue evidence="2">Leaves</tissue>
    </source>
</reference>
<evidence type="ECO:0000259" key="1">
    <source>
        <dbReference type="Pfam" id="PF12776"/>
    </source>
</evidence>
<comment type="caution">
    <text evidence="2">The sequence shown here is derived from an EMBL/GenBank/DDBJ whole genome shotgun (WGS) entry which is preliminary data.</text>
</comment>
<keyword evidence="3" id="KW-1185">Reference proteome</keyword>
<dbReference type="Pfam" id="PF12776">
    <property type="entry name" value="Myb_DNA-bind_3"/>
    <property type="match status" value="1"/>
</dbReference>
<dbReference type="PANTHER" id="PTHR47584">
    <property type="match status" value="1"/>
</dbReference>